<sequence>MRTFSSRWILPSLLALYSLNFMDRSVLAVVGEAMKTDMGFSDAQLGLLHSVLLITLIFVVFPGAVFNDVWKRKKFIALCAVLWSMAMAGTALAGSFLCLCLARILASVNEGSTGSGGTAWLSQHYPAERRSKVLGIFQMGAPLGMALGTLLGGAVLSLTGNWRCSFFLFILPALVLAFVVLRLPDAQAPAGKNYFEGIPVLLRRRTLIMTACAGGFFCVLKYTWQSWLPVLLMRTYEVEPAMAALLSACFLLAGACGPFLGGMFADFWSRRSPNGRVRAGAACMLLILCVNLVFYYAVGRLPLPALCALGMVDSIILMMPIPIYFSIVQDVVEDRYRGGITGLLGTMMFLFGGAWGPLLTGFLSDALGGGGQGLLYAMAALQVFALLGCLCYVFELRTYLREKI</sequence>
<evidence type="ECO:0000256" key="4">
    <source>
        <dbReference type="ARBA" id="ARBA00022989"/>
    </source>
</evidence>
<dbReference type="InterPro" id="IPR011701">
    <property type="entry name" value="MFS"/>
</dbReference>
<evidence type="ECO:0000256" key="6">
    <source>
        <dbReference type="SAM" id="Phobius"/>
    </source>
</evidence>
<proteinExistence type="predicted"/>
<gene>
    <name evidence="8" type="ORF">K8W16_04960</name>
</gene>
<evidence type="ECO:0000259" key="7">
    <source>
        <dbReference type="PROSITE" id="PS50850"/>
    </source>
</evidence>
<feature type="transmembrane region" description="Helical" evidence="6">
    <location>
        <begin position="340"/>
        <end position="362"/>
    </location>
</feature>
<feature type="transmembrane region" description="Helical" evidence="6">
    <location>
        <begin position="277"/>
        <end position="297"/>
    </location>
</feature>
<dbReference type="Gene3D" id="1.20.1250.20">
    <property type="entry name" value="MFS general substrate transporter like domains"/>
    <property type="match status" value="2"/>
</dbReference>
<dbReference type="EMBL" id="DYZA01000094">
    <property type="protein sequence ID" value="HJD96976.1"/>
    <property type="molecule type" value="Genomic_DNA"/>
</dbReference>
<organism evidence="8 9">
    <name type="scientific">Mailhella massiliensis</name>
    <dbReference type="NCBI Taxonomy" id="1903261"/>
    <lineage>
        <taxon>Bacteria</taxon>
        <taxon>Pseudomonadati</taxon>
        <taxon>Thermodesulfobacteriota</taxon>
        <taxon>Desulfovibrionia</taxon>
        <taxon>Desulfovibrionales</taxon>
        <taxon>Desulfovibrionaceae</taxon>
        <taxon>Mailhella</taxon>
    </lineage>
</organism>
<keyword evidence="2" id="KW-1003">Cell membrane</keyword>
<dbReference type="RefSeq" id="WP_304121666.1">
    <property type="nucleotide sequence ID" value="NZ_DYZA01000094.1"/>
</dbReference>
<feature type="transmembrane region" description="Helical" evidence="6">
    <location>
        <begin position="374"/>
        <end position="394"/>
    </location>
</feature>
<dbReference type="SUPFAM" id="SSF103473">
    <property type="entry name" value="MFS general substrate transporter"/>
    <property type="match status" value="1"/>
</dbReference>
<dbReference type="GO" id="GO:0022857">
    <property type="term" value="F:transmembrane transporter activity"/>
    <property type="evidence" value="ECO:0007669"/>
    <property type="project" value="InterPro"/>
</dbReference>
<feature type="transmembrane region" description="Helical" evidence="6">
    <location>
        <begin position="75"/>
        <end position="106"/>
    </location>
</feature>
<dbReference type="InterPro" id="IPR020846">
    <property type="entry name" value="MFS_dom"/>
</dbReference>
<keyword evidence="5 6" id="KW-0472">Membrane</keyword>
<feature type="domain" description="Major facilitator superfamily (MFS) profile" evidence="7">
    <location>
        <begin position="9"/>
        <end position="397"/>
    </location>
</feature>
<evidence type="ECO:0000313" key="9">
    <source>
        <dbReference type="Proteomes" id="UP000698963"/>
    </source>
</evidence>
<keyword evidence="3 6" id="KW-0812">Transmembrane</keyword>
<evidence type="ECO:0000256" key="3">
    <source>
        <dbReference type="ARBA" id="ARBA00022692"/>
    </source>
</evidence>
<feature type="transmembrane region" description="Helical" evidence="6">
    <location>
        <begin position="166"/>
        <end position="184"/>
    </location>
</feature>
<dbReference type="PANTHER" id="PTHR43124:SF3">
    <property type="entry name" value="CHLORAMPHENICOL EFFLUX PUMP RV0191"/>
    <property type="match status" value="1"/>
</dbReference>
<evidence type="ECO:0000256" key="1">
    <source>
        <dbReference type="ARBA" id="ARBA00004651"/>
    </source>
</evidence>
<feature type="transmembrane region" description="Helical" evidence="6">
    <location>
        <begin position="244"/>
        <end position="265"/>
    </location>
</feature>
<dbReference type="AlphaFoldDB" id="A0A921AW15"/>
<dbReference type="Proteomes" id="UP000698963">
    <property type="component" value="Unassembled WGS sequence"/>
</dbReference>
<dbReference type="InterPro" id="IPR050189">
    <property type="entry name" value="MFS_Efflux_Transporters"/>
</dbReference>
<dbReference type="GO" id="GO:0005886">
    <property type="term" value="C:plasma membrane"/>
    <property type="evidence" value="ECO:0007669"/>
    <property type="project" value="UniProtKB-SubCell"/>
</dbReference>
<evidence type="ECO:0000256" key="5">
    <source>
        <dbReference type="ARBA" id="ARBA00023136"/>
    </source>
</evidence>
<feature type="transmembrane region" description="Helical" evidence="6">
    <location>
        <begin position="205"/>
        <end position="224"/>
    </location>
</feature>
<name>A0A921AW15_9BACT</name>
<comment type="subcellular location">
    <subcellularLocation>
        <location evidence="1">Cell membrane</location>
        <topology evidence="1">Multi-pass membrane protein</topology>
    </subcellularLocation>
</comment>
<reference evidence="8" key="1">
    <citation type="journal article" date="2021" name="PeerJ">
        <title>Extensive microbial diversity within the chicken gut microbiome revealed by metagenomics and culture.</title>
        <authorList>
            <person name="Gilroy R."/>
            <person name="Ravi A."/>
            <person name="Getino M."/>
            <person name="Pursley I."/>
            <person name="Horton D.L."/>
            <person name="Alikhan N.F."/>
            <person name="Baker D."/>
            <person name="Gharbi K."/>
            <person name="Hall N."/>
            <person name="Watson M."/>
            <person name="Adriaenssens E.M."/>
            <person name="Foster-Nyarko E."/>
            <person name="Jarju S."/>
            <person name="Secka A."/>
            <person name="Antonio M."/>
            <person name="Oren A."/>
            <person name="Chaudhuri R.R."/>
            <person name="La Ragione R."/>
            <person name="Hildebrand F."/>
            <person name="Pallen M.J."/>
        </authorList>
    </citation>
    <scope>NUCLEOTIDE SEQUENCE</scope>
    <source>
        <strain evidence="8">ChiGjej2B2-19336</strain>
    </source>
</reference>
<dbReference type="PANTHER" id="PTHR43124">
    <property type="entry name" value="PURINE EFFLUX PUMP PBUE"/>
    <property type="match status" value="1"/>
</dbReference>
<evidence type="ECO:0000313" key="8">
    <source>
        <dbReference type="EMBL" id="HJD96976.1"/>
    </source>
</evidence>
<dbReference type="Pfam" id="PF07690">
    <property type="entry name" value="MFS_1"/>
    <property type="match status" value="1"/>
</dbReference>
<reference evidence="8" key="2">
    <citation type="submission" date="2021-09" db="EMBL/GenBank/DDBJ databases">
        <authorList>
            <person name="Gilroy R."/>
        </authorList>
    </citation>
    <scope>NUCLEOTIDE SEQUENCE</scope>
    <source>
        <strain evidence="8">ChiGjej2B2-19336</strain>
    </source>
</reference>
<keyword evidence="4 6" id="KW-1133">Transmembrane helix</keyword>
<evidence type="ECO:0000256" key="2">
    <source>
        <dbReference type="ARBA" id="ARBA00022475"/>
    </source>
</evidence>
<accession>A0A921AW15</accession>
<dbReference type="InterPro" id="IPR036259">
    <property type="entry name" value="MFS_trans_sf"/>
</dbReference>
<feature type="transmembrane region" description="Helical" evidence="6">
    <location>
        <begin position="44"/>
        <end position="66"/>
    </location>
</feature>
<feature type="transmembrane region" description="Helical" evidence="6">
    <location>
        <begin position="303"/>
        <end position="328"/>
    </location>
</feature>
<dbReference type="PROSITE" id="PS50850">
    <property type="entry name" value="MFS"/>
    <property type="match status" value="1"/>
</dbReference>
<comment type="caution">
    <text evidence="8">The sequence shown here is derived from an EMBL/GenBank/DDBJ whole genome shotgun (WGS) entry which is preliminary data.</text>
</comment>
<protein>
    <submittedName>
        <fullName evidence="8">MFS transporter</fullName>
    </submittedName>
</protein>